<dbReference type="Pfam" id="PF00149">
    <property type="entry name" value="Metallophos"/>
    <property type="match status" value="1"/>
</dbReference>
<reference evidence="3" key="1">
    <citation type="submission" date="2018-09" db="EMBL/GenBank/DDBJ databases">
        <title>Complete genome of Klebsiella pneumoniae phage Pylas.</title>
        <authorList>
            <person name="Powell J.E."/>
            <person name="Lessor L."/>
            <person name="O'Leary C.J."/>
            <person name="Liu M."/>
        </authorList>
    </citation>
    <scope>NUCLEOTIDE SEQUENCE [LARGE SCALE GENOMIC DNA]</scope>
</reference>
<organism evidence="2 3">
    <name type="scientific">Klebsiella phage Pylas</name>
    <dbReference type="NCBI Taxonomy" id="2419682"/>
    <lineage>
        <taxon>Viruses</taxon>
        <taxon>Duplodnaviria</taxon>
        <taxon>Heunggongvirae</taxon>
        <taxon>Uroviricota</taxon>
        <taxon>Caudoviricetes</taxon>
        <taxon>Schitoviridae</taxon>
        <taxon>Humphriesvirinae</taxon>
        <taxon>Pylasvirus</taxon>
        <taxon>Pylasvirus pylas</taxon>
    </lineage>
</organism>
<evidence type="ECO:0000259" key="1">
    <source>
        <dbReference type="Pfam" id="PF00149"/>
    </source>
</evidence>
<proteinExistence type="predicted"/>
<dbReference type="Gene3D" id="3.60.21.10">
    <property type="match status" value="1"/>
</dbReference>
<dbReference type="PANTHER" id="PTHR42850:SF10">
    <property type="entry name" value="SERINE_THREONINE-PROTEIN PHOSPHATASE 1"/>
    <property type="match status" value="1"/>
</dbReference>
<sequence>MKNLYMKIDGSQYKRIFVVGDLHGCLTELQQQLWANQFDTQTDLLISVGDLIDRGPDSLGCLRLINEPWFKTVLGNHEVMALNALASEPDTHESDMAYMDWFRNGGTWLMYIPEEQKSEVLELFTQVADLPGIIEVSVDDKTIVICHADYPSNQYEFGKDVDVEALLWNRERMVRNQNSRGTVIKGADEFYFGHTPAKDPVQYHNQNYIDTGAVFEKGRLTMVQIK</sequence>
<accession>A0A3G3BYJ8</accession>
<dbReference type="InterPro" id="IPR004843">
    <property type="entry name" value="Calcineurin-like_PHP"/>
</dbReference>
<feature type="domain" description="Calcineurin-like phosphoesterase" evidence="1">
    <location>
        <begin position="15"/>
        <end position="170"/>
    </location>
</feature>
<name>A0A3G3BYJ8_9CAUD</name>
<dbReference type="GO" id="GO:0110154">
    <property type="term" value="P:RNA decapping"/>
    <property type="evidence" value="ECO:0007669"/>
    <property type="project" value="TreeGrafter"/>
</dbReference>
<dbReference type="Proteomes" id="UP000278488">
    <property type="component" value="Segment"/>
</dbReference>
<evidence type="ECO:0000313" key="3">
    <source>
        <dbReference type="Proteomes" id="UP000278488"/>
    </source>
</evidence>
<evidence type="ECO:0000313" key="2">
    <source>
        <dbReference type="EMBL" id="AYP69297.1"/>
    </source>
</evidence>
<dbReference type="EMBL" id="MH899585">
    <property type="protein sequence ID" value="AYP69297.1"/>
    <property type="molecule type" value="Genomic_DNA"/>
</dbReference>
<keyword evidence="3" id="KW-1185">Reference proteome</keyword>
<dbReference type="PANTHER" id="PTHR42850">
    <property type="entry name" value="METALLOPHOSPHOESTERASE"/>
    <property type="match status" value="1"/>
</dbReference>
<gene>
    <name evidence="2" type="ORF">Pylas_043</name>
</gene>
<dbReference type="GO" id="GO:0008803">
    <property type="term" value="F:bis(5'-nucleosyl)-tetraphosphatase (symmetrical) activity"/>
    <property type="evidence" value="ECO:0007669"/>
    <property type="project" value="TreeGrafter"/>
</dbReference>
<protein>
    <submittedName>
        <fullName evidence="2">Ser/Thr phosphatase</fullName>
    </submittedName>
</protein>
<dbReference type="InterPro" id="IPR029052">
    <property type="entry name" value="Metallo-depent_PP-like"/>
</dbReference>
<dbReference type="InterPro" id="IPR050126">
    <property type="entry name" value="Ap4A_hydrolase"/>
</dbReference>
<dbReference type="GO" id="GO:0016791">
    <property type="term" value="F:phosphatase activity"/>
    <property type="evidence" value="ECO:0007669"/>
    <property type="project" value="TreeGrafter"/>
</dbReference>
<dbReference type="SUPFAM" id="SSF56300">
    <property type="entry name" value="Metallo-dependent phosphatases"/>
    <property type="match status" value="1"/>
</dbReference>